<evidence type="ECO:0000313" key="3">
    <source>
        <dbReference type="EMBL" id="KAL3803512.1"/>
    </source>
</evidence>
<evidence type="ECO:0000313" key="4">
    <source>
        <dbReference type="Proteomes" id="UP001516023"/>
    </source>
</evidence>
<dbReference type="EMBL" id="JABMIG020000013">
    <property type="protein sequence ID" value="KAL3803512.1"/>
    <property type="molecule type" value="Genomic_DNA"/>
</dbReference>
<evidence type="ECO:0000256" key="1">
    <source>
        <dbReference type="SAM" id="MobiDB-lite"/>
    </source>
</evidence>
<name>A0ABD3QTM5_9STRA</name>
<keyword evidence="4" id="KW-1185">Reference proteome</keyword>
<feature type="region of interest" description="Disordered" evidence="1">
    <location>
        <begin position="48"/>
        <end position="215"/>
    </location>
</feature>
<feature type="compositionally biased region" description="Acidic residues" evidence="1">
    <location>
        <begin position="86"/>
        <end position="98"/>
    </location>
</feature>
<feature type="signal peptide" evidence="2">
    <location>
        <begin position="1"/>
        <end position="15"/>
    </location>
</feature>
<feature type="region of interest" description="Disordered" evidence="1">
    <location>
        <begin position="228"/>
        <end position="247"/>
    </location>
</feature>
<dbReference type="AlphaFoldDB" id="A0ABD3QTM5"/>
<sequence length="461" mass="47840">MTKALLITIASLAAALESGHLALAKTNELRNTPANELLVFRRNLGKSDKAGHHIVPPPPPMGKSGKGAKHGAIPPPNLNSGWTGSDGDDDDFSQDDGYEWVGSGSDDDGNAASGDGNPSMDDDDDDDHSSSWVDDGHNFVPSGKGSKEQSMPEQWNSQWSGGSNDDDDHQSWSGDDHHHTKSGKGHKSAKVGKAGKSMKAGKGSHITENWRGWGSWPVPISTVPSPVPTPCGEGGKDCSEKPGWLPESPTMAPTPCGKAGKECPTPIPPPGPKPSPLPQTLPPICNTIPCSINGVPVTPTTSSGDTSGSTATEPPVPAPIGMIGLTTNPPVEPTVEGIISQPPNGASGNPTVSDVIGAPPPVPPTPLVPITVAPTAPTESKSPTFYPTMAPTTTIQTLTTSGTWFQTGKAYEVDSYTRARMGDQNDIGFSFAKQEVTAGSRRLSPLIVSSVGMMAMLLGQL</sequence>
<comment type="caution">
    <text evidence="3">The sequence shown here is derived from an EMBL/GenBank/DDBJ whole genome shotgun (WGS) entry which is preliminary data.</text>
</comment>
<feature type="compositionally biased region" description="Polar residues" evidence="1">
    <location>
        <begin position="148"/>
        <end position="163"/>
    </location>
</feature>
<evidence type="ECO:0000256" key="2">
    <source>
        <dbReference type="SAM" id="SignalP"/>
    </source>
</evidence>
<organism evidence="3 4">
    <name type="scientific">Cyclotella cryptica</name>
    <dbReference type="NCBI Taxonomy" id="29204"/>
    <lineage>
        <taxon>Eukaryota</taxon>
        <taxon>Sar</taxon>
        <taxon>Stramenopiles</taxon>
        <taxon>Ochrophyta</taxon>
        <taxon>Bacillariophyta</taxon>
        <taxon>Coscinodiscophyceae</taxon>
        <taxon>Thalassiosirophycidae</taxon>
        <taxon>Stephanodiscales</taxon>
        <taxon>Stephanodiscaceae</taxon>
        <taxon>Cyclotella</taxon>
    </lineage>
</organism>
<keyword evidence="2" id="KW-0732">Signal</keyword>
<reference evidence="3 4" key="1">
    <citation type="journal article" date="2020" name="G3 (Bethesda)">
        <title>Improved Reference Genome for Cyclotella cryptica CCMP332, a Model for Cell Wall Morphogenesis, Salinity Adaptation, and Lipid Production in Diatoms (Bacillariophyta).</title>
        <authorList>
            <person name="Roberts W.R."/>
            <person name="Downey K.M."/>
            <person name="Ruck E.C."/>
            <person name="Traller J.C."/>
            <person name="Alverson A.J."/>
        </authorList>
    </citation>
    <scope>NUCLEOTIDE SEQUENCE [LARGE SCALE GENOMIC DNA]</scope>
    <source>
        <strain evidence="3 4">CCMP332</strain>
    </source>
</reference>
<accession>A0ABD3QTM5</accession>
<gene>
    <name evidence="3" type="ORF">HJC23_014060</name>
</gene>
<proteinExistence type="predicted"/>
<protein>
    <submittedName>
        <fullName evidence="3">Uncharacterized protein</fullName>
    </submittedName>
</protein>
<dbReference type="Proteomes" id="UP001516023">
    <property type="component" value="Unassembled WGS sequence"/>
</dbReference>
<feature type="compositionally biased region" description="Low complexity" evidence="1">
    <location>
        <begin position="110"/>
        <end position="119"/>
    </location>
</feature>
<feature type="compositionally biased region" description="Low complexity" evidence="1">
    <location>
        <begin position="191"/>
        <end position="204"/>
    </location>
</feature>
<feature type="chain" id="PRO_5044824257" evidence="2">
    <location>
        <begin position="16"/>
        <end position="461"/>
    </location>
</feature>
<feature type="compositionally biased region" description="Basic residues" evidence="1">
    <location>
        <begin position="179"/>
        <end position="190"/>
    </location>
</feature>